<evidence type="ECO:0000256" key="7">
    <source>
        <dbReference type="SAM" id="Coils"/>
    </source>
</evidence>
<dbReference type="Pfam" id="PF15188">
    <property type="entry name" value="CCDC-167"/>
    <property type="match status" value="1"/>
</dbReference>
<dbReference type="InterPro" id="IPR028194">
    <property type="entry name" value="CC167"/>
</dbReference>
<reference evidence="9" key="1">
    <citation type="journal article" date="2022" name="J. Hered.">
        <title>A De Novo Chromosome-Level Genome Assembly of the White-Tailed Deer, Odocoileus Virginianus.</title>
        <authorList>
            <person name="London E.W."/>
            <person name="Roca A.L."/>
            <person name="Novakofski J.E."/>
            <person name="Mateus-Pinilla N.E."/>
        </authorList>
    </citation>
    <scope>NUCLEOTIDE SEQUENCE [LARGE SCALE GENOMIC DNA]</scope>
</reference>
<sequence>MTKKKRENLGVALEGYCERPVKEPYEAFRAVPAPEVLATTRITVDSRLPGAALTGVLPSRHIPEAPKSKTSKTGNDFLNWKAQWRAWQRQAPKIDGLEKKLSQCRRDLEIVNSKLCGAELSSEARRSLEKEKSSLMNKASSYEKELKLLRRENRKNTLLSVAIFLLLTVVYAYWAA</sequence>
<evidence type="ECO:0000256" key="2">
    <source>
        <dbReference type="ARBA" id="ARBA00022350"/>
    </source>
</evidence>
<evidence type="ECO:0000313" key="10">
    <source>
        <dbReference type="RefSeq" id="XP_020741415.2"/>
    </source>
</evidence>
<reference evidence="10" key="2">
    <citation type="submission" date="2025-08" db="UniProtKB">
        <authorList>
            <consortium name="RefSeq"/>
        </authorList>
    </citation>
    <scope>IDENTIFICATION</scope>
    <source>
        <tissue evidence="10">Tongue muscle</tissue>
    </source>
</reference>
<dbReference type="AlphaFoldDB" id="A0A6J0WXK5"/>
<organism evidence="9 10">
    <name type="scientific">Odocoileus virginianus</name>
    <name type="common">White-tailed deer</name>
    <dbReference type="NCBI Taxonomy" id="9874"/>
    <lineage>
        <taxon>Eukaryota</taxon>
        <taxon>Metazoa</taxon>
        <taxon>Chordata</taxon>
        <taxon>Craniata</taxon>
        <taxon>Vertebrata</taxon>
        <taxon>Euteleostomi</taxon>
        <taxon>Mammalia</taxon>
        <taxon>Eutheria</taxon>
        <taxon>Laurasiatheria</taxon>
        <taxon>Artiodactyla</taxon>
        <taxon>Ruminantia</taxon>
        <taxon>Pecora</taxon>
        <taxon>Cervidae</taxon>
        <taxon>Odocoileinae</taxon>
        <taxon>Odocoileus</taxon>
    </lineage>
</organism>
<accession>A0A6J0WXK5</accession>
<gene>
    <name evidence="10" type="primary">CCDC167</name>
</gene>
<proteinExistence type="predicted"/>
<evidence type="ECO:0000256" key="1">
    <source>
        <dbReference type="ARBA" id="ARBA00004167"/>
    </source>
</evidence>
<dbReference type="PANTHER" id="PTHR31759">
    <property type="entry name" value="COILED-COIL DOMAIN-CONTAINING PROTEIN 167"/>
    <property type="match status" value="1"/>
</dbReference>
<keyword evidence="6 8" id="KW-0472">Membrane</keyword>
<protein>
    <recommendedName>
        <fullName evidence="2">Coiled-coil domain-containing protein 167</fullName>
    </recommendedName>
</protein>
<evidence type="ECO:0000256" key="6">
    <source>
        <dbReference type="ARBA" id="ARBA00023136"/>
    </source>
</evidence>
<feature type="coiled-coil region" evidence="7">
    <location>
        <begin position="94"/>
        <end position="152"/>
    </location>
</feature>
<dbReference type="GO" id="GO:0016020">
    <property type="term" value="C:membrane"/>
    <property type="evidence" value="ECO:0007669"/>
    <property type="project" value="UniProtKB-SubCell"/>
</dbReference>
<evidence type="ECO:0000256" key="5">
    <source>
        <dbReference type="ARBA" id="ARBA00023054"/>
    </source>
</evidence>
<name>A0A6J0WXK5_ODOVR</name>
<dbReference type="Proteomes" id="UP001652640">
    <property type="component" value="Chromosome 27"/>
</dbReference>
<keyword evidence="4 8" id="KW-1133">Transmembrane helix</keyword>
<dbReference type="RefSeq" id="XP_020741415.2">
    <property type="nucleotide sequence ID" value="XM_020885756.2"/>
</dbReference>
<dbReference type="PANTHER" id="PTHR31759:SF1">
    <property type="entry name" value="COILED-COIL DOMAIN-CONTAINING PROTEIN 167"/>
    <property type="match status" value="1"/>
</dbReference>
<keyword evidence="9" id="KW-1185">Reference proteome</keyword>
<feature type="transmembrane region" description="Helical" evidence="8">
    <location>
        <begin position="157"/>
        <end position="174"/>
    </location>
</feature>
<keyword evidence="5 7" id="KW-0175">Coiled coil</keyword>
<evidence type="ECO:0000313" key="9">
    <source>
        <dbReference type="Proteomes" id="UP001652640"/>
    </source>
</evidence>
<keyword evidence="3 8" id="KW-0812">Transmembrane</keyword>
<evidence type="ECO:0000256" key="4">
    <source>
        <dbReference type="ARBA" id="ARBA00022989"/>
    </source>
</evidence>
<comment type="subcellular location">
    <subcellularLocation>
        <location evidence="1">Membrane</location>
        <topology evidence="1">Single-pass membrane protein</topology>
    </subcellularLocation>
</comment>
<evidence type="ECO:0000256" key="8">
    <source>
        <dbReference type="SAM" id="Phobius"/>
    </source>
</evidence>
<evidence type="ECO:0000256" key="3">
    <source>
        <dbReference type="ARBA" id="ARBA00022692"/>
    </source>
</evidence>
<dbReference type="GeneID" id="110132392"/>